<dbReference type="Gene3D" id="3.40.50.2020">
    <property type="match status" value="1"/>
</dbReference>
<gene>
    <name evidence="3" type="ORF">B1B05_05630</name>
    <name evidence="4" type="ORF">SAMN05443094_102350</name>
</gene>
<dbReference type="EMBL" id="FTLX01000002">
    <property type="protein sequence ID" value="SIQ37520.1"/>
    <property type="molecule type" value="Genomic_DNA"/>
</dbReference>
<reference evidence="6" key="2">
    <citation type="submission" date="2017-03" db="EMBL/GenBank/DDBJ databases">
        <title>Bacillus sp. V-88(T) DSM27956, whole genome shotgun sequencing project.</title>
        <authorList>
            <person name="Dastager S.G."/>
            <person name="Neurgaonkar P.S."/>
            <person name="Dharne M.S."/>
        </authorList>
    </citation>
    <scope>NUCLEOTIDE SEQUENCE [LARGE SCALE GENOMIC DNA]</scope>
    <source>
        <strain evidence="6">DSM 25145</strain>
    </source>
</reference>
<dbReference type="AlphaFoldDB" id="A0A1N6S8W7"/>
<organism evidence="4 5">
    <name type="scientific">Domibacillus enclensis</name>
    <dbReference type="NCBI Taxonomy" id="1017273"/>
    <lineage>
        <taxon>Bacteria</taxon>
        <taxon>Bacillati</taxon>
        <taxon>Bacillota</taxon>
        <taxon>Bacilli</taxon>
        <taxon>Bacillales</taxon>
        <taxon>Bacillaceae</taxon>
        <taxon>Domibacillus</taxon>
    </lineage>
</organism>
<proteinExistence type="inferred from homology"/>
<dbReference type="Pfam" id="PF00156">
    <property type="entry name" value="Pribosyltran"/>
    <property type="match status" value="1"/>
</dbReference>
<evidence type="ECO:0000256" key="1">
    <source>
        <dbReference type="ARBA" id="ARBA00008007"/>
    </source>
</evidence>
<evidence type="ECO:0000313" key="4">
    <source>
        <dbReference type="EMBL" id="SIQ37520.1"/>
    </source>
</evidence>
<dbReference type="RefSeq" id="WP_052698370.1">
    <property type="nucleotide sequence ID" value="NZ_FTLX01000002.1"/>
</dbReference>
<accession>A0A1N6S8W7</accession>
<protein>
    <submittedName>
        <fullName evidence="4">Competence protein ComFC</fullName>
    </submittedName>
</protein>
<dbReference type="SUPFAM" id="SSF53271">
    <property type="entry name" value="PRTase-like"/>
    <property type="match status" value="1"/>
</dbReference>
<dbReference type="InterPro" id="IPR000836">
    <property type="entry name" value="PRTase_dom"/>
</dbReference>
<evidence type="ECO:0000313" key="6">
    <source>
        <dbReference type="Proteomes" id="UP000215545"/>
    </source>
</evidence>
<evidence type="ECO:0000313" key="3">
    <source>
        <dbReference type="EMBL" id="OXS79251.1"/>
    </source>
</evidence>
<dbReference type="InterPro" id="IPR051910">
    <property type="entry name" value="ComF/GntX_DNA_util-trans"/>
</dbReference>
<dbReference type="STRING" id="1017273.SAMN05443094_102350"/>
<feature type="domain" description="Phosphoribosyltransferase" evidence="2">
    <location>
        <begin position="166"/>
        <end position="218"/>
    </location>
</feature>
<reference evidence="3" key="3">
    <citation type="submission" date="2017-03" db="EMBL/GenBank/DDBJ databases">
        <authorList>
            <person name="Dastager S.G."/>
            <person name="Neurgaonkar P.S."/>
            <person name="Dharne M.S."/>
        </authorList>
    </citation>
    <scope>NUCLEOTIDE SEQUENCE</scope>
    <source>
        <strain evidence="3">DSM 25145</strain>
    </source>
</reference>
<dbReference type="CDD" id="cd06223">
    <property type="entry name" value="PRTases_typeI"/>
    <property type="match status" value="1"/>
</dbReference>
<dbReference type="PANTHER" id="PTHR47505:SF1">
    <property type="entry name" value="DNA UTILIZATION PROTEIN YHGH"/>
    <property type="match status" value="1"/>
</dbReference>
<name>A0A1N6S8W7_9BACI</name>
<comment type="similarity">
    <text evidence="1">Belongs to the ComF/GntX family.</text>
</comment>
<dbReference type="OrthoDB" id="9779910at2"/>
<dbReference type="Proteomes" id="UP000186385">
    <property type="component" value="Unassembled WGS sequence"/>
</dbReference>
<sequence>MNRCLLCENGTEVDSWRAFFGAKAPPLCEVCTASFNRLSGPCCHVCSRSLEEDGECTDCQSWRKSIFHSNVSLFHYNEAMQDVIAQFKYRGDYVLASIFAEKIRTEAKKAACDLICPVPLAPSRLAERRFNQSEALIVCAGLTAAPLLGRHESEKQSKKSRAERMNAVQTFYPTGEATGKSVLVIDDIYTTGATMRLVADALADAGAASVKSITIARSGS</sequence>
<dbReference type="InterPro" id="IPR029057">
    <property type="entry name" value="PRTase-like"/>
</dbReference>
<evidence type="ECO:0000259" key="2">
    <source>
        <dbReference type="Pfam" id="PF00156"/>
    </source>
</evidence>
<evidence type="ECO:0000313" key="5">
    <source>
        <dbReference type="Proteomes" id="UP000186385"/>
    </source>
</evidence>
<reference evidence="4 5" key="1">
    <citation type="submission" date="2017-01" db="EMBL/GenBank/DDBJ databases">
        <authorList>
            <person name="Mah S.A."/>
            <person name="Swanson W.J."/>
            <person name="Moy G.W."/>
            <person name="Vacquier V.D."/>
        </authorList>
    </citation>
    <scope>NUCLEOTIDE SEQUENCE [LARGE SCALE GENOMIC DNA]</scope>
    <source>
        <strain evidence="4 5">NIO-1016</strain>
    </source>
</reference>
<keyword evidence="6" id="KW-1185">Reference proteome</keyword>
<dbReference type="Proteomes" id="UP000215545">
    <property type="component" value="Unassembled WGS sequence"/>
</dbReference>
<dbReference type="PANTHER" id="PTHR47505">
    <property type="entry name" value="DNA UTILIZATION PROTEIN YHGH"/>
    <property type="match status" value="1"/>
</dbReference>
<dbReference type="EMBL" id="MWSK01000002">
    <property type="protein sequence ID" value="OXS79251.1"/>
    <property type="molecule type" value="Genomic_DNA"/>
</dbReference>